<dbReference type="PANTHER" id="PTHR23150">
    <property type="entry name" value="SULFATASE MODIFYING FACTOR 1, 2"/>
    <property type="match status" value="1"/>
</dbReference>
<keyword evidence="3" id="KW-0436">Ligase</keyword>
<dbReference type="PROSITE" id="PS51257">
    <property type="entry name" value="PROKAR_LIPOPROTEIN"/>
    <property type="match status" value="1"/>
</dbReference>
<organism evidence="3 4">
    <name type="scientific">Paenibacillus illinoisensis</name>
    <dbReference type="NCBI Taxonomy" id="59845"/>
    <lineage>
        <taxon>Bacteria</taxon>
        <taxon>Bacillati</taxon>
        <taxon>Bacillota</taxon>
        <taxon>Bacilli</taxon>
        <taxon>Bacillales</taxon>
        <taxon>Paenibacillaceae</taxon>
        <taxon>Paenibacillus</taxon>
    </lineage>
</organism>
<evidence type="ECO:0000256" key="1">
    <source>
        <dbReference type="SAM" id="SignalP"/>
    </source>
</evidence>
<dbReference type="SUPFAM" id="SSF56436">
    <property type="entry name" value="C-type lectin-like"/>
    <property type="match status" value="1"/>
</dbReference>
<dbReference type="Proteomes" id="UP000247459">
    <property type="component" value="Unassembled WGS sequence"/>
</dbReference>
<keyword evidence="1" id="KW-0732">Signal</keyword>
<dbReference type="InterPro" id="IPR051043">
    <property type="entry name" value="Sulfatase_Mod_Factor_Kinase"/>
</dbReference>
<dbReference type="GO" id="GO:0120147">
    <property type="term" value="F:formylglycine-generating oxidase activity"/>
    <property type="evidence" value="ECO:0007669"/>
    <property type="project" value="TreeGrafter"/>
</dbReference>
<dbReference type="OrthoDB" id="9768004at2"/>
<evidence type="ECO:0000313" key="4">
    <source>
        <dbReference type="Proteomes" id="UP000247459"/>
    </source>
</evidence>
<feature type="domain" description="Sulfatase-modifying factor enzyme-like" evidence="2">
    <location>
        <begin position="29"/>
        <end position="277"/>
    </location>
</feature>
<protein>
    <submittedName>
        <fullName evidence="3">Transcriptional regulator</fullName>
        <ecNumber evidence="3">6.3.1.10</ecNumber>
    </submittedName>
</protein>
<gene>
    <name evidence="3" type="ORF">PIL02S_06838</name>
</gene>
<comment type="caution">
    <text evidence="3">The sequence shown here is derived from an EMBL/GenBank/DDBJ whole genome shotgun (WGS) entry which is preliminary data.</text>
</comment>
<proteinExistence type="predicted"/>
<name>A0A2W0C0S7_9BACL</name>
<evidence type="ECO:0000313" key="3">
    <source>
        <dbReference type="EMBL" id="PYY25244.1"/>
    </source>
</evidence>
<dbReference type="RefSeq" id="WP_110823069.1">
    <property type="nucleotide sequence ID" value="NZ_PRLG01000039.1"/>
</dbReference>
<dbReference type="AlphaFoldDB" id="A0A2W0C0S7"/>
<dbReference type="EC" id="6.3.1.10" evidence="3"/>
<dbReference type="InterPro" id="IPR016187">
    <property type="entry name" value="CTDL_fold"/>
</dbReference>
<dbReference type="InterPro" id="IPR042095">
    <property type="entry name" value="SUMF_sf"/>
</dbReference>
<reference evidence="3 4" key="1">
    <citation type="submission" date="2018-01" db="EMBL/GenBank/DDBJ databases">
        <title>Genome sequence of the PGP bacterium Paenibacillus illinoisensis E3.</title>
        <authorList>
            <person name="Rolli E."/>
            <person name="Marasco R."/>
            <person name="Bessem C."/>
            <person name="Michoud G."/>
            <person name="Gaiarsa S."/>
            <person name="Borin S."/>
            <person name="Daffonchio D."/>
        </authorList>
    </citation>
    <scope>NUCLEOTIDE SEQUENCE [LARGE SCALE GENOMIC DNA]</scope>
    <source>
        <strain evidence="3 4">E3</strain>
    </source>
</reference>
<sequence length="279" mass="31451">MKKWMLFLFIAAVACLSACSSTNADVGDHFVYVEGGTFKSTKSTFSGKDVTVSDFYIGKYEVTQKEWMEIMGENPSGFKGDDLPVEMVSWYDAVEYCNQRSIKENLKPYYNIDKNTTDPSNKNENDNLKWTITVNEGADGYRLPTEAEWEYAASGGQKSMNYVYSGSSNPDEVAWYWINAGDKILTGDWSWPAIESNRNQTQKVGTMKANELGIHDMSGNVREWCWDWYSHPESPENTWRVVKGGGWIGGVNNNEISFPGKFDANGFGPDQGFRVVRGI</sequence>
<accession>A0A2W0C0S7</accession>
<evidence type="ECO:0000259" key="2">
    <source>
        <dbReference type="Pfam" id="PF03781"/>
    </source>
</evidence>
<dbReference type="GO" id="GO:0043757">
    <property type="term" value="F:adenosylcobinamide-phosphate synthase activity"/>
    <property type="evidence" value="ECO:0007669"/>
    <property type="project" value="UniProtKB-EC"/>
</dbReference>
<dbReference type="Gene3D" id="3.90.1580.10">
    <property type="entry name" value="paralog of FGE (formylglycine-generating enzyme)"/>
    <property type="match status" value="1"/>
</dbReference>
<feature type="signal peptide" evidence="1">
    <location>
        <begin position="1"/>
        <end position="24"/>
    </location>
</feature>
<dbReference type="PANTHER" id="PTHR23150:SF19">
    <property type="entry name" value="FORMYLGLYCINE-GENERATING ENZYME"/>
    <property type="match status" value="1"/>
</dbReference>
<dbReference type="EMBL" id="PRLG01000039">
    <property type="protein sequence ID" value="PYY25244.1"/>
    <property type="molecule type" value="Genomic_DNA"/>
</dbReference>
<dbReference type="InterPro" id="IPR005532">
    <property type="entry name" value="SUMF_dom"/>
</dbReference>
<dbReference type="Pfam" id="PF03781">
    <property type="entry name" value="FGE-sulfatase"/>
    <property type="match status" value="1"/>
</dbReference>
<feature type="chain" id="PRO_5015968421" evidence="1">
    <location>
        <begin position="25"/>
        <end position="279"/>
    </location>
</feature>